<gene>
    <name evidence="3" type="ORF">UFOPK3204_01743</name>
</gene>
<dbReference type="Pfam" id="PF07690">
    <property type="entry name" value="MFS_1"/>
    <property type="match status" value="1"/>
</dbReference>
<organism evidence="3">
    <name type="scientific">freshwater metagenome</name>
    <dbReference type="NCBI Taxonomy" id="449393"/>
    <lineage>
        <taxon>unclassified sequences</taxon>
        <taxon>metagenomes</taxon>
        <taxon>ecological metagenomes</taxon>
    </lineage>
</organism>
<evidence type="ECO:0000256" key="1">
    <source>
        <dbReference type="SAM" id="Phobius"/>
    </source>
</evidence>
<feature type="transmembrane region" description="Helical" evidence="1">
    <location>
        <begin position="20"/>
        <end position="45"/>
    </location>
</feature>
<name>A0A6J7ATZ9_9ZZZZ</name>
<feature type="domain" description="Major facilitator superfamily (MFS) profile" evidence="2">
    <location>
        <begin position="19"/>
        <end position="416"/>
    </location>
</feature>
<keyword evidence="1" id="KW-0812">Transmembrane</keyword>
<feature type="transmembrane region" description="Helical" evidence="1">
    <location>
        <begin position="303"/>
        <end position="323"/>
    </location>
</feature>
<reference evidence="3" key="1">
    <citation type="submission" date="2020-05" db="EMBL/GenBank/DDBJ databases">
        <authorList>
            <person name="Chiriac C."/>
            <person name="Salcher M."/>
            <person name="Ghai R."/>
            <person name="Kavagutti S V."/>
        </authorList>
    </citation>
    <scope>NUCLEOTIDE SEQUENCE</scope>
</reference>
<evidence type="ECO:0000259" key="2">
    <source>
        <dbReference type="PROSITE" id="PS50850"/>
    </source>
</evidence>
<dbReference type="SUPFAM" id="SSF103473">
    <property type="entry name" value="MFS general substrate transporter"/>
    <property type="match status" value="1"/>
</dbReference>
<feature type="transmembrane region" description="Helical" evidence="1">
    <location>
        <begin position="183"/>
        <end position="201"/>
    </location>
</feature>
<feature type="transmembrane region" description="Helical" evidence="1">
    <location>
        <begin position="363"/>
        <end position="385"/>
    </location>
</feature>
<dbReference type="PROSITE" id="PS50850">
    <property type="entry name" value="MFS"/>
    <property type="match status" value="1"/>
</dbReference>
<feature type="transmembrane region" description="Helical" evidence="1">
    <location>
        <begin position="238"/>
        <end position="258"/>
    </location>
</feature>
<accession>A0A6J7ATZ9</accession>
<keyword evidence="1" id="KW-1133">Transmembrane helix</keyword>
<sequence length="423" mass="42994">MSGQLALSVSEVSRVQRKTIWVLSAAQVMSGIAIAVAVPAGALIAGSIADSEAAAGLAQTCTIVGSALIALPLARIALSRGRRVALTTGFGIGVLGAVIIIYGAVLRNIALVYAGCAIFGVASAAGYQARYTATDLAPESHRARALSWVVWAGTIGAVLGPNLLNFSGSIGMSLGLPQLAGPYLLGGITLLAATVTLFLFLRPDPYLLATANRSAATGVIERPKLRDALGHVRGRPRAILGITTVAIGHVVMVMVMVMTPIHMAHVDVSLQLIGFVISVHVAGMYAFSPIVGWGVDRIGRIPVIVIGIGILAAACVIAGLAPGDDTRQLGVGLFLLGLGWSCTLIAGSTLLTDEVAAADRPAVQGLSDLIMNVAGGVGGVSAGLIVLFASYAALCGASLVPLIGLGIVVALPACRRHSNTRSI</sequence>
<feature type="transmembrane region" description="Helical" evidence="1">
    <location>
        <begin position="270"/>
        <end position="291"/>
    </location>
</feature>
<feature type="transmembrane region" description="Helical" evidence="1">
    <location>
        <begin position="85"/>
        <end position="105"/>
    </location>
</feature>
<keyword evidence="1" id="KW-0472">Membrane</keyword>
<dbReference type="AlphaFoldDB" id="A0A6J7ATZ9"/>
<dbReference type="GO" id="GO:0022857">
    <property type="term" value="F:transmembrane transporter activity"/>
    <property type="evidence" value="ECO:0007669"/>
    <property type="project" value="InterPro"/>
</dbReference>
<dbReference type="InterPro" id="IPR020846">
    <property type="entry name" value="MFS_dom"/>
</dbReference>
<evidence type="ECO:0000313" key="3">
    <source>
        <dbReference type="EMBL" id="CAB4835369.1"/>
    </source>
</evidence>
<feature type="transmembrane region" description="Helical" evidence="1">
    <location>
        <begin position="145"/>
        <end position="163"/>
    </location>
</feature>
<dbReference type="InterPro" id="IPR036259">
    <property type="entry name" value="MFS_trans_sf"/>
</dbReference>
<feature type="transmembrane region" description="Helical" evidence="1">
    <location>
        <begin position="391"/>
        <end position="414"/>
    </location>
</feature>
<dbReference type="EMBL" id="CAFABK010000132">
    <property type="protein sequence ID" value="CAB4835369.1"/>
    <property type="molecule type" value="Genomic_DNA"/>
</dbReference>
<feature type="transmembrane region" description="Helical" evidence="1">
    <location>
        <begin position="57"/>
        <end position="78"/>
    </location>
</feature>
<dbReference type="PANTHER" id="PTHR23534:SF1">
    <property type="entry name" value="MAJOR FACILITATOR SUPERFAMILY PROTEIN"/>
    <property type="match status" value="1"/>
</dbReference>
<protein>
    <submittedName>
        <fullName evidence="3">Unannotated protein</fullName>
    </submittedName>
</protein>
<proteinExistence type="predicted"/>
<dbReference type="PANTHER" id="PTHR23534">
    <property type="entry name" value="MFS PERMEASE"/>
    <property type="match status" value="1"/>
</dbReference>
<dbReference type="InterPro" id="IPR011701">
    <property type="entry name" value="MFS"/>
</dbReference>
<feature type="transmembrane region" description="Helical" evidence="1">
    <location>
        <begin position="329"/>
        <end position="351"/>
    </location>
</feature>
<feature type="transmembrane region" description="Helical" evidence="1">
    <location>
        <begin position="111"/>
        <end position="133"/>
    </location>
</feature>
<dbReference type="Gene3D" id="1.20.1250.20">
    <property type="entry name" value="MFS general substrate transporter like domains"/>
    <property type="match status" value="2"/>
</dbReference>